<organism evidence="1 2">
    <name type="scientific">Austropuccinia psidii MF-1</name>
    <dbReference type="NCBI Taxonomy" id="1389203"/>
    <lineage>
        <taxon>Eukaryota</taxon>
        <taxon>Fungi</taxon>
        <taxon>Dikarya</taxon>
        <taxon>Basidiomycota</taxon>
        <taxon>Pucciniomycotina</taxon>
        <taxon>Pucciniomycetes</taxon>
        <taxon>Pucciniales</taxon>
        <taxon>Sphaerophragmiaceae</taxon>
        <taxon>Austropuccinia</taxon>
    </lineage>
</organism>
<keyword evidence="2" id="KW-1185">Reference proteome</keyword>
<evidence type="ECO:0000313" key="1">
    <source>
        <dbReference type="EMBL" id="MBW0544994.1"/>
    </source>
</evidence>
<accession>A0A9Q3FTL1</accession>
<dbReference type="EMBL" id="AVOT02049853">
    <property type="protein sequence ID" value="MBW0544994.1"/>
    <property type="molecule type" value="Genomic_DNA"/>
</dbReference>
<reference evidence="1" key="1">
    <citation type="submission" date="2021-03" db="EMBL/GenBank/DDBJ databases">
        <title>Draft genome sequence of rust myrtle Austropuccinia psidii MF-1, a brazilian biotype.</title>
        <authorList>
            <person name="Quecine M.C."/>
            <person name="Pachon D.M.R."/>
            <person name="Bonatelli M.L."/>
            <person name="Correr F.H."/>
            <person name="Franceschini L.M."/>
            <person name="Leite T.F."/>
            <person name="Margarido G.R.A."/>
            <person name="Almeida C.A."/>
            <person name="Ferrarezi J.A."/>
            <person name="Labate C.A."/>
        </authorList>
    </citation>
    <scope>NUCLEOTIDE SEQUENCE</scope>
    <source>
        <strain evidence="1">MF-1</strain>
    </source>
</reference>
<protein>
    <submittedName>
        <fullName evidence="1">Uncharacterized protein</fullName>
    </submittedName>
</protein>
<proteinExistence type="predicted"/>
<sequence>MVYLRSGSIQFTLVEDTCHRILVFFLKLAQIKDVMDTERQAARQQESGFVQTTSKIHYDLLIRTPIIILPLHKALADCLIAHLGEISASNASTSD</sequence>
<name>A0A9Q3FTL1_9BASI</name>
<dbReference type="Proteomes" id="UP000765509">
    <property type="component" value="Unassembled WGS sequence"/>
</dbReference>
<comment type="caution">
    <text evidence="1">The sequence shown here is derived from an EMBL/GenBank/DDBJ whole genome shotgun (WGS) entry which is preliminary data.</text>
</comment>
<gene>
    <name evidence="1" type="ORF">O181_084709</name>
</gene>
<evidence type="ECO:0000313" key="2">
    <source>
        <dbReference type="Proteomes" id="UP000765509"/>
    </source>
</evidence>
<dbReference type="AlphaFoldDB" id="A0A9Q3FTL1"/>
<dbReference type="OrthoDB" id="428159at2759"/>